<dbReference type="InterPro" id="IPR027417">
    <property type="entry name" value="P-loop_NTPase"/>
</dbReference>
<accession>A0ABM7X0F3</accession>
<reference evidence="6" key="1">
    <citation type="journal article" date="2022" name="Int. J. Syst. Evol. Microbiol.">
        <title>Anaeromyxobacter oryzae sp. nov., Anaeromyxobacter diazotrophicus sp. nov. and Anaeromyxobacter paludicola sp. nov., isolated from paddy soils.</title>
        <authorList>
            <person name="Itoh H."/>
            <person name="Xu Z."/>
            <person name="Mise K."/>
            <person name="Masuda Y."/>
            <person name="Ushijima N."/>
            <person name="Hayakawa C."/>
            <person name="Shiratori Y."/>
            <person name="Senoo K."/>
        </authorList>
    </citation>
    <scope>NUCLEOTIDE SEQUENCE [LARGE SCALE GENOMIC DNA]</scope>
    <source>
        <strain evidence="6">Red232</strain>
    </source>
</reference>
<dbReference type="EMBL" id="AP025591">
    <property type="protein sequence ID" value="BDG05286.1"/>
    <property type="molecule type" value="Genomic_DNA"/>
</dbReference>
<name>A0ABM7X0F3_9BACT</name>
<dbReference type="Gene3D" id="3.40.50.300">
    <property type="entry name" value="P-loop containing nucleotide triphosphate hydrolases"/>
    <property type="match status" value="1"/>
</dbReference>
<evidence type="ECO:0000313" key="6">
    <source>
        <dbReference type="Proteomes" id="UP001162891"/>
    </source>
</evidence>
<dbReference type="Pfam" id="PF00005">
    <property type="entry name" value="ABC_tran"/>
    <property type="match status" value="1"/>
</dbReference>
<keyword evidence="6" id="KW-1185">Reference proteome</keyword>
<dbReference type="InterPro" id="IPR003439">
    <property type="entry name" value="ABC_transporter-like_ATP-bd"/>
</dbReference>
<evidence type="ECO:0000256" key="1">
    <source>
        <dbReference type="ARBA" id="ARBA00022448"/>
    </source>
</evidence>
<keyword evidence="3 5" id="KW-0067">ATP-binding</keyword>
<dbReference type="Proteomes" id="UP001162891">
    <property type="component" value="Chromosome"/>
</dbReference>
<dbReference type="PANTHER" id="PTHR42781">
    <property type="entry name" value="SPERMIDINE/PUTRESCINE IMPORT ATP-BINDING PROTEIN POTA"/>
    <property type="match status" value="1"/>
</dbReference>
<dbReference type="PROSITE" id="PS50893">
    <property type="entry name" value="ABC_TRANSPORTER_2"/>
    <property type="match status" value="1"/>
</dbReference>
<dbReference type="GO" id="GO:0005524">
    <property type="term" value="F:ATP binding"/>
    <property type="evidence" value="ECO:0007669"/>
    <property type="project" value="UniProtKB-KW"/>
</dbReference>
<evidence type="ECO:0000259" key="4">
    <source>
        <dbReference type="PROSITE" id="PS50893"/>
    </source>
</evidence>
<sequence length="246" mass="25957">MLELRGVEKRYGGALAAGPLELAIGAGEVVALIGPSGGGKSTVLKLLLGLLAPEAGTVLLAGAPLRDDPAVRRRFGYVVQGGGLFPHLTAAANAALVARHLGWDRARVRARLEALAALARLPAGALERFPSELSGGQAQRVSLMRALFLDPEVLLLDEPLGALDPITRAELQDDLRAAFRALGRTVVLVTHDLAEAAYLAPRLVVLRDGRIVQDGTLEDLVRAPAEPYVSRFVHAHRALPVPPEGS</sequence>
<dbReference type="PANTHER" id="PTHR42781:SF4">
    <property type="entry name" value="SPERMIDINE_PUTRESCINE IMPORT ATP-BINDING PROTEIN POTA"/>
    <property type="match status" value="1"/>
</dbReference>
<organism evidence="5 6">
    <name type="scientific">Anaeromyxobacter oryzae</name>
    <dbReference type="NCBI Taxonomy" id="2918170"/>
    <lineage>
        <taxon>Bacteria</taxon>
        <taxon>Pseudomonadati</taxon>
        <taxon>Myxococcota</taxon>
        <taxon>Myxococcia</taxon>
        <taxon>Myxococcales</taxon>
        <taxon>Cystobacterineae</taxon>
        <taxon>Anaeromyxobacteraceae</taxon>
        <taxon>Anaeromyxobacter</taxon>
    </lineage>
</organism>
<dbReference type="RefSeq" id="WP_248362580.1">
    <property type="nucleotide sequence ID" value="NZ_AP025591.1"/>
</dbReference>
<proteinExistence type="predicted"/>
<evidence type="ECO:0000313" key="5">
    <source>
        <dbReference type="EMBL" id="BDG05286.1"/>
    </source>
</evidence>
<keyword evidence="1" id="KW-0813">Transport</keyword>
<feature type="domain" description="ABC transporter" evidence="4">
    <location>
        <begin position="2"/>
        <end position="233"/>
    </location>
</feature>
<evidence type="ECO:0000256" key="3">
    <source>
        <dbReference type="ARBA" id="ARBA00022840"/>
    </source>
</evidence>
<evidence type="ECO:0000256" key="2">
    <source>
        <dbReference type="ARBA" id="ARBA00022741"/>
    </source>
</evidence>
<keyword evidence="2" id="KW-0547">Nucleotide-binding</keyword>
<dbReference type="SUPFAM" id="SSF52540">
    <property type="entry name" value="P-loop containing nucleoside triphosphate hydrolases"/>
    <property type="match status" value="1"/>
</dbReference>
<gene>
    <name evidence="5" type="ORF">AMOR_42820</name>
</gene>
<dbReference type="SMART" id="SM00382">
    <property type="entry name" value="AAA"/>
    <property type="match status" value="1"/>
</dbReference>
<dbReference type="InterPro" id="IPR050093">
    <property type="entry name" value="ABC_SmlMolc_Importer"/>
</dbReference>
<protein>
    <submittedName>
        <fullName evidence="5">ABC transporter ATP-binding protein</fullName>
    </submittedName>
</protein>
<dbReference type="InterPro" id="IPR003593">
    <property type="entry name" value="AAA+_ATPase"/>
</dbReference>